<dbReference type="GO" id="GO:0005886">
    <property type="term" value="C:plasma membrane"/>
    <property type="evidence" value="ECO:0007669"/>
    <property type="project" value="UniProtKB-SubCell"/>
</dbReference>
<gene>
    <name evidence="24" type="ORF">ZIOFF_047920</name>
</gene>
<evidence type="ECO:0000256" key="14">
    <source>
        <dbReference type="ARBA" id="ARBA00022840"/>
    </source>
</evidence>
<evidence type="ECO:0000256" key="10">
    <source>
        <dbReference type="ARBA" id="ARBA00022741"/>
    </source>
</evidence>
<evidence type="ECO:0000256" key="12">
    <source>
        <dbReference type="ARBA" id="ARBA00022777"/>
    </source>
</evidence>
<evidence type="ECO:0008006" key="26">
    <source>
        <dbReference type="Google" id="ProtNLM"/>
    </source>
</evidence>
<keyword evidence="17" id="KW-0675">Receptor</keyword>
<comment type="similarity">
    <text evidence="3">In the C-terminal section; belongs to the protein kinase superfamily. Ser/Thr protein kinase family.</text>
</comment>
<evidence type="ECO:0000256" key="16">
    <source>
        <dbReference type="ARBA" id="ARBA00023136"/>
    </source>
</evidence>
<evidence type="ECO:0000256" key="11">
    <source>
        <dbReference type="ARBA" id="ARBA00022771"/>
    </source>
</evidence>
<feature type="compositionally biased region" description="Low complexity" evidence="21">
    <location>
        <begin position="943"/>
        <end position="953"/>
    </location>
</feature>
<feature type="region of interest" description="Disordered" evidence="21">
    <location>
        <begin position="938"/>
        <end position="960"/>
    </location>
</feature>
<reference evidence="24 25" key="1">
    <citation type="submission" date="2020-08" db="EMBL/GenBank/DDBJ databases">
        <title>Plant Genome Project.</title>
        <authorList>
            <person name="Zhang R.-G."/>
        </authorList>
    </citation>
    <scope>NUCLEOTIDE SEQUENCE [LARGE SCALE GENOMIC DNA]</scope>
    <source>
        <tissue evidence="24">Rhizome</tissue>
    </source>
</reference>
<feature type="binding site" evidence="20">
    <location>
        <position position="179"/>
    </location>
    <ligand>
        <name>ATP</name>
        <dbReference type="ChEBI" id="CHEBI:30616"/>
    </ligand>
</feature>
<evidence type="ECO:0000256" key="20">
    <source>
        <dbReference type="PROSITE-ProRule" id="PRU10141"/>
    </source>
</evidence>
<dbReference type="SUPFAM" id="SSF56112">
    <property type="entry name" value="Protein kinase-like (PK-like)"/>
    <property type="match status" value="1"/>
</dbReference>
<evidence type="ECO:0000256" key="5">
    <source>
        <dbReference type="ARBA" id="ARBA00022527"/>
    </source>
</evidence>
<feature type="domain" description="GRF-type" evidence="23">
    <location>
        <begin position="460"/>
        <end position="502"/>
    </location>
</feature>
<dbReference type="PANTHER" id="PTHR45631">
    <property type="entry name" value="OS07G0107800 PROTEIN-RELATED"/>
    <property type="match status" value="1"/>
</dbReference>
<dbReference type="InterPro" id="IPR000719">
    <property type="entry name" value="Prot_kinase_dom"/>
</dbReference>
<keyword evidence="15" id="KW-1133">Transmembrane helix</keyword>
<keyword evidence="5" id="KW-0723">Serine/threonine-protein kinase</keyword>
<keyword evidence="14 20" id="KW-0067">ATP-binding</keyword>
<keyword evidence="6" id="KW-0808">Transferase</keyword>
<dbReference type="FunFam" id="1.10.510.10:FF:000240">
    <property type="entry name" value="Lectin-domain containing receptor kinase A4.3"/>
    <property type="match status" value="1"/>
</dbReference>
<keyword evidence="25" id="KW-1185">Reference proteome</keyword>
<evidence type="ECO:0000256" key="18">
    <source>
        <dbReference type="ARBA" id="ARBA00023180"/>
    </source>
</evidence>
<keyword evidence="4" id="KW-1003">Cell membrane</keyword>
<dbReference type="AlphaFoldDB" id="A0A8J5KX66"/>
<keyword evidence="12" id="KW-0418">Kinase</keyword>
<dbReference type="SMART" id="SM00220">
    <property type="entry name" value="S_TKc"/>
    <property type="match status" value="1"/>
</dbReference>
<dbReference type="Pfam" id="PF07714">
    <property type="entry name" value="PK_Tyr_Ser-Thr"/>
    <property type="match status" value="1"/>
</dbReference>
<keyword evidence="18" id="KW-0325">Glycoprotein</keyword>
<evidence type="ECO:0000256" key="4">
    <source>
        <dbReference type="ARBA" id="ARBA00022475"/>
    </source>
</evidence>
<accession>A0A8J5KX66</accession>
<feature type="compositionally biased region" description="Polar residues" evidence="21">
    <location>
        <begin position="873"/>
        <end position="894"/>
    </location>
</feature>
<feature type="domain" description="Protein kinase" evidence="22">
    <location>
        <begin position="151"/>
        <end position="422"/>
    </location>
</feature>
<evidence type="ECO:0000256" key="9">
    <source>
        <dbReference type="ARBA" id="ARBA00022729"/>
    </source>
</evidence>
<dbReference type="InterPro" id="IPR011009">
    <property type="entry name" value="Kinase-like_dom_sf"/>
</dbReference>
<evidence type="ECO:0000256" key="6">
    <source>
        <dbReference type="ARBA" id="ARBA00022679"/>
    </source>
</evidence>
<evidence type="ECO:0000313" key="24">
    <source>
        <dbReference type="EMBL" id="KAG6492949.1"/>
    </source>
</evidence>
<dbReference type="InterPro" id="IPR001245">
    <property type="entry name" value="Ser-Thr/Tyr_kinase_cat_dom"/>
</dbReference>
<keyword evidence="7" id="KW-0812">Transmembrane</keyword>
<dbReference type="Gene3D" id="1.10.510.10">
    <property type="entry name" value="Transferase(Phosphotransferase) domain 1"/>
    <property type="match status" value="1"/>
</dbReference>
<proteinExistence type="inferred from homology"/>
<evidence type="ECO:0000259" key="22">
    <source>
        <dbReference type="PROSITE" id="PS50011"/>
    </source>
</evidence>
<keyword evidence="10 20" id="KW-0547">Nucleotide-binding</keyword>
<evidence type="ECO:0000256" key="8">
    <source>
        <dbReference type="ARBA" id="ARBA00022723"/>
    </source>
</evidence>
<dbReference type="PANTHER" id="PTHR45631:SF202">
    <property type="entry name" value="SENESCENCE-INDUCED RECEPTOR-LIKE SERINE_THREONINE-PROTEIN KINASE"/>
    <property type="match status" value="1"/>
</dbReference>
<dbReference type="GO" id="GO:0008270">
    <property type="term" value="F:zinc ion binding"/>
    <property type="evidence" value="ECO:0007669"/>
    <property type="project" value="UniProtKB-KW"/>
</dbReference>
<comment type="caution">
    <text evidence="24">The sequence shown here is derived from an EMBL/GenBank/DDBJ whole genome shotgun (WGS) entry which is preliminary data.</text>
</comment>
<dbReference type="EMBL" id="JACMSC010000013">
    <property type="protein sequence ID" value="KAG6492949.1"/>
    <property type="molecule type" value="Genomic_DNA"/>
</dbReference>
<organism evidence="24 25">
    <name type="scientific">Zingiber officinale</name>
    <name type="common">Ginger</name>
    <name type="synonym">Amomum zingiber</name>
    <dbReference type="NCBI Taxonomy" id="94328"/>
    <lineage>
        <taxon>Eukaryota</taxon>
        <taxon>Viridiplantae</taxon>
        <taxon>Streptophyta</taxon>
        <taxon>Embryophyta</taxon>
        <taxon>Tracheophyta</taxon>
        <taxon>Spermatophyta</taxon>
        <taxon>Magnoliopsida</taxon>
        <taxon>Liliopsida</taxon>
        <taxon>Zingiberales</taxon>
        <taxon>Zingiberaceae</taxon>
        <taxon>Zingiber</taxon>
    </lineage>
</organism>
<dbReference type="PROSITE" id="PS00108">
    <property type="entry name" value="PROTEIN_KINASE_ST"/>
    <property type="match status" value="1"/>
</dbReference>
<dbReference type="Gene3D" id="1.20.930.20">
    <property type="entry name" value="Adaptor protein Cbl, N-terminal domain"/>
    <property type="match status" value="1"/>
</dbReference>
<evidence type="ECO:0000259" key="23">
    <source>
        <dbReference type="PROSITE" id="PS51999"/>
    </source>
</evidence>
<comment type="similarity">
    <text evidence="2">In the N-terminal section; belongs to the leguminous lectin family.</text>
</comment>
<keyword evidence="8" id="KW-0479">Metal-binding</keyword>
<dbReference type="PROSITE" id="PS50011">
    <property type="entry name" value="PROTEIN_KINASE_DOM"/>
    <property type="match status" value="1"/>
</dbReference>
<evidence type="ECO:0000256" key="13">
    <source>
        <dbReference type="ARBA" id="ARBA00022833"/>
    </source>
</evidence>
<evidence type="ECO:0000256" key="3">
    <source>
        <dbReference type="ARBA" id="ARBA00010217"/>
    </source>
</evidence>
<dbReference type="CDD" id="cd14066">
    <property type="entry name" value="STKc_IRAK"/>
    <property type="match status" value="1"/>
</dbReference>
<dbReference type="InterPro" id="IPR008271">
    <property type="entry name" value="Ser/Thr_kinase_AS"/>
</dbReference>
<dbReference type="Proteomes" id="UP000734854">
    <property type="component" value="Unassembled WGS sequence"/>
</dbReference>
<evidence type="ECO:0000256" key="2">
    <source>
        <dbReference type="ARBA" id="ARBA00008536"/>
    </source>
</evidence>
<evidence type="ECO:0000313" key="25">
    <source>
        <dbReference type="Proteomes" id="UP000734854"/>
    </source>
</evidence>
<comment type="subcellular location">
    <subcellularLocation>
        <location evidence="1">Cell membrane</location>
        <topology evidence="1">Single-pass type I membrane protein</topology>
    </subcellularLocation>
</comment>
<dbReference type="InterPro" id="IPR010666">
    <property type="entry name" value="Znf_GRF"/>
</dbReference>
<name>A0A8J5KX66_ZINOF</name>
<evidence type="ECO:0000256" key="1">
    <source>
        <dbReference type="ARBA" id="ARBA00004251"/>
    </source>
</evidence>
<evidence type="ECO:0000256" key="15">
    <source>
        <dbReference type="ARBA" id="ARBA00022989"/>
    </source>
</evidence>
<dbReference type="FunFam" id="3.30.200.20:FF:000039">
    <property type="entry name" value="receptor-like protein kinase FERONIA"/>
    <property type="match status" value="1"/>
</dbReference>
<dbReference type="InterPro" id="IPR017441">
    <property type="entry name" value="Protein_kinase_ATP_BS"/>
</dbReference>
<evidence type="ECO:0000256" key="19">
    <source>
        <dbReference type="PROSITE-ProRule" id="PRU01343"/>
    </source>
</evidence>
<evidence type="ECO:0000256" key="17">
    <source>
        <dbReference type="ARBA" id="ARBA00023170"/>
    </source>
</evidence>
<evidence type="ECO:0000256" key="7">
    <source>
        <dbReference type="ARBA" id="ARBA00022692"/>
    </source>
</evidence>
<dbReference type="GO" id="GO:0007166">
    <property type="term" value="P:cell surface receptor signaling pathway"/>
    <property type="evidence" value="ECO:0007669"/>
    <property type="project" value="InterPro"/>
</dbReference>
<evidence type="ECO:0000256" key="21">
    <source>
        <dbReference type="SAM" id="MobiDB-lite"/>
    </source>
</evidence>
<dbReference type="Gene3D" id="3.30.200.20">
    <property type="entry name" value="Phosphorylase Kinase, domain 1"/>
    <property type="match status" value="1"/>
</dbReference>
<keyword evidence="11 19" id="KW-0863">Zinc-finger</keyword>
<dbReference type="InterPro" id="IPR036537">
    <property type="entry name" value="Adaptor_Cbl_N_dom_sf"/>
</dbReference>
<keyword evidence="9" id="KW-0732">Signal</keyword>
<dbReference type="GO" id="GO:0005524">
    <property type="term" value="F:ATP binding"/>
    <property type="evidence" value="ECO:0007669"/>
    <property type="project" value="UniProtKB-UniRule"/>
</dbReference>
<dbReference type="PROSITE" id="PS51999">
    <property type="entry name" value="ZF_GRF"/>
    <property type="match status" value="1"/>
</dbReference>
<dbReference type="PROSITE" id="PS00107">
    <property type="entry name" value="PROTEIN_KINASE_ATP"/>
    <property type="match status" value="1"/>
</dbReference>
<sequence length="976" mass="111143">MAAISDVATAISLIGKVIKAATNAQLMKKEFKELVDYLELVGKQLEMPDDRELGDASMQTLQKMEEVLLQCHDLAISCQQRSSIYLVVKDRLMANQCFNYTNMMDPCLIQLCQCGFCMEGLVAERIAEFTDNRFQSNAHLFTYEQIVKMTHNFETVIGRGGFGIVYYGLLEDGTDVAIKRQRHSSQQSDMEFFAELRSLTQVHHTNLISLIGYCKDRSYLAIVYEYMPQGNLQDHLRGEAGFPVLTWVERLQIAYQAAQGLDYLHTRCNPPIVHRDVKSSNILLGADLEAKITDFGISKAWNENDTYTTTRVVGTVGYIDPAYFRTGYASDASDVYSFGIILLEMITGQPPIIRGPEVQQHIVQWISLRVTGEGDFVDTSMNEYYDPSSVWKVLQLALSCTDLSASRRPRMAEVVIQLKEIIEMKPLKQMTEDMNNKDMENEEVEEAFVTSIAQADRPICMHKLSANLFTSWTHNTPGRRFWRCKNWKMAGDCGFFKWHDPVQESVAIEQLDFVIHQSEELDEEIMILDEESAILFCKLKVLQEKLVECKRSKKALEMKLESMDRFYVHMYQLSTMGKKKKGLKYSPLSQACELQIALYEEQRFSHIEAVNLAANGFHEVDQEFEVDSHSSEVDEHGMPEAIGETINVNEAAPTEGVTPNSILGAGDGVSLEQYEAKGERLSFDFDDIDDIEDTMGFCLVGCFMDEHPGRNGVSAIANQWRVPYKFFMHKSECVVYCFDTKEDRDGVLQGGPYFAFGVPIFLKLMPKYFLFHEDGQLVPAWIQIHGLPPYCWSQKVLSMIDLEIGKPLYTDNLTRSRERMEFARLLVEVPIIRDRIYEEDCRGASQLNLNAPHEGRPRSKSTGNWGRRRSQPRYRTQARQTNQQPQNVEEPATQNGLTIVVVHSPKPVAIEPPLDHEEVGAQHVHHVEVLNAEEELSAIPEVSSSKEASSSSADHQSQRLVVMQIDPRHNHLRLYQ</sequence>
<feature type="region of interest" description="Disordered" evidence="21">
    <location>
        <begin position="847"/>
        <end position="894"/>
    </location>
</feature>
<protein>
    <recommendedName>
        <fullName evidence="26">Protein kinase domain-containing protein</fullName>
    </recommendedName>
</protein>
<dbReference type="GO" id="GO:0004674">
    <property type="term" value="F:protein serine/threonine kinase activity"/>
    <property type="evidence" value="ECO:0007669"/>
    <property type="project" value="UniProtKB-KW"/>
</dbReference>
<dbReference type="GO" id="GO:0002229">
    <property type="term" value="P:defense response to oomycetes"/>
    <property type="evidence" value="ECO:0007669"/>
    <property type="project" value="UniProtKB-ARBA"/>
</dbReference>
<keyword evidence="16" id="KW-0472">Membrane</keyword>
<keyword evidence="13" id="KW-0862">Zinc</keyword>